<dbReference type="InterPro" id="IPR005119">
    <property type="entry name" value="LysR_subst-bd"/>
</dbReference>
<protein>
    <submittedName>
        <fullName evidence="6">LysR family transcriptional regulator</fullName>
    </submittedName>
</protein>
<dbReference type="Pfam" id="PF03466">
    <property type="entry name" value="LysR_substrate"/>
    <property type="match status" value="1"/>
</dbReference>
<keyword evidence="4" id="KW-0804">Transcription</keyword>
<dbReference type="GO" id="GO:0003700">
    <property type="term" value="F:DNA-binding transcription factor activity"/>
    <property type="evidence" value="ECO:0007669"/>
    <property type="project" value="InterPro"/>
</dbReference>
<dbReference type="Gene3D" id="1.10.10.10">
    <property type="entry name" value="Winged helix-like DNA-binding domain superfamily/Winged helix DNA-binding domain"/>
    <property type="match status" value="1"/>
</dbReference>
<dbReference type="Pfam" id="PF00126">
    <property type="entry name" value="HTH_1"/>
    <property type="match status" value="1"/>
</dbReference>
<dbReference type="PANTHER" id="PTHR30346">
    <property type="entry name" value="TRANSCRIPTIONAL DUAL REGULATOR HCAR-RELATED"/>
    <property type="match status" value="1"/>
</dbReference>
<dbReference type="FunFam" id="1.10.10.10:FF:000001">
    <property type="entry name" value="LysR family transcriptional regulator"/>
    <property type="match status" value="1"/>
</dbReference>
<dbReference type="SUPFAM" id="SSF46785">
    <property type="entry name" value="Winged helix' DNA-binding domain"/>
    <property type="match status" value="1"/>
</dbReference>
<evidence type="ECO:0000313" key="6">
    <source>
        <dbReference type="EMBL" id="MWA03593.1"/>
    </source>
</evidence>
<comment type="similarity">
    <text evidence="1">Belongs to the LysR transcriptional regulatory family.</text>
</comment>
<comment type="caution">
    <text evidence="6">The sequence shown here is derived from an EMBL/GenBank/DDBJ whole genome shotgun (WGS) entry which is preliminary data.</text>
</comment>
<keyword evidence="3" id="KW-0238">DNA-binding</keyword>
<accession>A0A6I4MD12</accession>
<dbReference type="PANTHER" id="PTHR30346:SF29">
    <property type="entry name" value="LYSR SUBSTRATE-BINDING"/>
    <property type="match status" value="1"/>
</dbReference>
<dbReference type="InterPro" id="IPR036390">
    <property type="entry name" value="WH_DNA-bd_sf"/>
</dbReference>
<feature type="domain" description="HTH lysR-type" evidence="5">
    <location>
        <begin position="2"/>
        <end position="59"/>
    </location>
</feature>
<dbReference type="CDD" id="cd08423">
    <property type="entry name" value="PBP2_LTTR_like_6"/>
    <property type="match status" value="1"/>
</dbReference>
<dbReference type="AlphaFoldDB" id="A0A6I4MD12"/>
<dbReference type="GO" id="GO:0032993">
    <property type="term" value="C:protein-DNA complex"/>
    <property type="evidence" value="ECO:0007669"/>
    <property type="project" value="TreeGrafter"/>
</dbReference>
<dbReference type="SUPFAM" id="SSF53850">
    <property type="entry name" value="Periplasmic binding protein-like II"/>
    <property type="match status" value="1"/>
</dbReference>
<dbReference type="GO" id="GO:0003677">
    <property type="term" value="F:DNA binding"/>
    <property type="evidence" value="ECO:0007669"/>
    <property type="project" value="UniProtKB-KW"/>
</dbReference>
<gene>
    <name evidence="6" type="ORF">F8568_025055</name>
</gene>
<dbReference type="InterPro" id="IPR036388">
    <property type="entry name" value="WH-like_DNA-bd_sf"/>
</dbReference>
<name>A0A6I4MD12_9ACTN</name>
<evidence type="ECO:0000313" key="7">
    <source>
        <dbReference type="Proteomes" id="UP000462055"/>
    </source>
</evidence>
<proteinExistence type="inferred from homology"/>
<organism evidence="6 7">
    <name type="scientific">Actinomadura physcomitrii</name>
    <dbReference type="NCBI Taxonomy" id="2650748"/>
    <lineage>
        <taxon>Bacteria</taxon>
        <taxon>Bacillati</taxon>
        <taxon>Actinomycetota</taxon>
        <taxon>Actinomycetes</taxon>
        <taxon>Streptosporangiales</taxon>
        <taxon>Thermomonosporaceae</taxon>
        <taxon>Actinomadura</taxon>
    </lineage>
</organism>
<reference evidence="6" key="1">
    <citation type="submission" date="2019-12" db="EMBL/GenBank/DDBJ databases">
        <title>Actinomadura physcomitrii sp. nov., a novel actinomycete isolated from moss [Physcomitrium sphaericum (Ludw) Fuernr].</title>
        <authorList>
            <person name="Zhuang X."/>
        </authorList>
    </citation>
    <scope>NUCLEOTIDE SEQUENCE [LARGE SCALE GENOMIC DNA]</scope>
    <source>
        <strain evidence="6">LD22</strain>
    </source>
</reference>
<dbReference type="RefSeq" id="WP_151596131.1">
    <property type="nucleotide sequence ID" value="NZ_WBMS02000020.1"/>
</dbReference>
<keyword evidence="2" id="KW-0805">Transcription regulation</keyword>
<evidence type="ECO:0000256" key="4">
    <source>
        <dbReference type="ARBA" id="ARBA00023163"/>
    </source>
</evidence>
<dbReference type="Proteomes" id="UP000462055">
    <property type="component" value="Unassembled WGS sequence"/>
</dbReference>
<sequence>MLDVTRLRVLREVARHGSLTRAAEALSFTISAVSQQIAVLEREAGAQLLVRHARGARLTEAGRVLVRHAEAVLAELRAAETSLAAVAHGTGGRLRLGSFTTANATLMPRAVSAFQQRFPDVEVDLTEIDRDEAMAAVAMYELDLALVYEFPVVPLEVPANVELSPLLVDPLHVALPLGHRLADRDRLRLTDLADDRWIQGVHHGSTIDVLPRACRKAGFEPRIAFRTDDQMTVRGLVAAGLGVALAPSLTLPATPSGLVVRPLSEPSLTRTVAAATPAGEYRLPSSSIMIEHLRRVAAGLGPHCRPVAGPERHAVRMGHRLETRGDEYV</sequence>
<keyword evidence="7" id="KW-1185">Reference proteome</keyword>
<evidence type="ECO:0000256" key="1">
    <source>
        <dbReference type="ARBA" id="ARBA00009437"/>
    </source>
</evidence>
<evidence type="ECO:0000256" key="2">
    <source>
        <dbReference type="ARBA" id="ARBA00023015"/>
    </source>
</evidence>
<dbReference type="Gene3D" id="3.40.190.10">
    <property type="entry name" value="Periplasmic binding protein-like II"/>
    <property type="match status" value="2"/>
</dbReference>
<dbReference type="PROSITE" id="PS50931">
    <property type="entry name" value="HTH_LYSR"/>
    <property type="match status" value="1"/>
</dbReference>
<evidence type="ECO:0000259" key="5">
    <source>
        <dbReference type="PROSITE" id="PS50931"/>
    </source>
</evidence>
<dbReference type="EMBL" id="WBMS02000020">
    <property type="protein sequence ID" value="MWA03593.1"/>
    <property type="molecule type" value="Genomic_DNA"/>
</dbReference>
<evidence type="ECO:0000256" key="3">
    <source>
        <dbReference type="ARBA" id="ARBA00023125"/>
    </source>
</evidence>
<dbReference type="InterPro" id="IPR000847">
    <property type="entry name" value="LysR_HTH_N"/>
</dbReference>